<dbReference type="EMBL" id="MN740328">
    <property type="protein sequence ID" value="QHU00683.1"/>
    <property type="molecule type" value="Genomic_DNA"/>
</dbReference>
<accession>A0A6C0J5V5</accession>
<organism evidence="1">
    <name type="scientific">viral metagenome</name>
    <dbReference type="NCBI Taxonomy" id="1070528"/>
    <lineage>
        <taxon>unclassified sequences</taxon>
        <taxon>metagenomes</taxon>
        <taxon>organismal metagenomes</taxon>
    </lineage>
</organism>
<name>A0A6C0J5V5_9ZZZZ</name>
<reference evidence="1" key="1">
    <citation type="journal article" date="2020" name="Nature">
        <title>Giant virus diversity and host interactions through global metagenomics.</title>
        <authorList>
            <person name="Schulz F."/>
            <person name="Roux S."/>
            <person name="Paez-Espino D."/>
            <person name="Jungbluth S."/>
            <person name="Walsh D.A."/>
            <person name="Denef V.J."/>
            <person name="McMahon K.D."/>
            <person name="Konstantinidis K.T."/>
            <person name="Eloe-Fadrosh E.A."/>
            <person name="Kyrpides N.C."/>
            <person name="Woyke T."/>
        </authorList>
    </citation>
    <scope>NUCLEOTIDE SEQUENCE</scope>
    <source>
        <strain evidence="1">GVMAG-M-3300025860-20</strain>
    </source>
</reference>
<dbReference type="AlphaFoldDB" id="A0A6C0J5V5"/>
<proteinExistence type="predicted"/>
<protein>
    <submittedName>
        <fullName evidence="1">Uncharacterized protein</fullName>
    </submittedName>
</protein>
<evidence type="ECO:0000313" key="1">
    <source>
        <dbReference type="EMBL" id="QHU00683.1"/>
    </source>
</evidence>
<sequence length="128" mass="14552">MNTVKLKSLNDTFYKWAKNQIDKIPEIPLLDIDNVVMDLLVDKRDVAHDGYCSDPGEDFGETVRNIKRTICLFGETYSVLRHYNAINNDKMLFITKTIVDCPEGCDCGSGYCGYTGTSRVTWCKIKEP</sequence>